<dbReference type="AlphaFoldDB" id="A0A3B0WY11"/>
<gene>
    <name evidence="1" type="ORF">MNBD_GAMMA09-1696</name>
</gene>
<feature type="non-terminal residue" evidence="1">
    <location>
        <position position="1"/>
    </location>
</feature>
<organism evidence="1">
    <name type="scientific">hydrothermal vent metagenome</name>
    <dbReference type="NCBI Taxonomy" id="652676"/>
    <lineage>
        <taxon>unclassified sequences</taxon>
        <taxon>metagenomes</taxon>
        <taxon>ecological metagenomes</taxon>
    </lineage>
</organism>
<sequence>PVNLQNLDITQASNARINDTGNLNMTNALVTNLLDINAAGPVSVSGSASTLNVSTSTGGIQNGTAALTVTGVTTLDAGNSDINLAAANDFNLLEITAAQDVTVNDINAIDLQNINTRDFNLTTGGNITQATGTVMSSARAASMDAGTADIILGENNLFTALALNANTATVVNNQALVLNDSTLGDSLNLTTQNGDLSINRIQAANTVSVTTDGALLNLNGNADNIIANSATLQAASGIGNGSQINVRVTSLQALNTNSGDITITNAGGNITLDNIVNTATDTGNFNFISSNDVIINQIVLDKTLDQAFFNNGTGTVNMFSANGSFLGVGDADINNPDITATNLRLIGVKGTLGTIQRPMVLDISGKVELLMRASLNPTYAPPAPLPGDIQDDSIFRFISIDTLSAVNGVQLTEVENIRDINPAIFTDIHHFLVDANPVMLPKDQRFDDGYTLEEDD</sequence>
<name>A0A3B0WY11_9ZZZZ</name>
<accession>A0A3B0WY11</accession>
<dbReference type="InterPro" id="IPR043709">
    <property type="entry name" value="DUF5649"/>
</dbReference>
<dbReference type="EMBL" id="UOFI01000006">
    <property type="protein sequence ID" value="VAW60905.1"/>
    <property type="molecule type" value="Genomic_DNA"/>
</dbReference>
<reference evidence="1" key="1">
    <citation type="submission" date="2018-06" db="EMBL/GenBank/DDBJ databases">
        <authorList>
            <person name="Zhirakovskaya E."/>
        </authorList>
    </citation>
    <scope>NUCLEOTIDE SEQUENCE</scope>
</reference>
<protein>
    <submittedName>
        <fullName evidence="1">Uncharacterized protein</fullName>
    </submittedName>
</protein>
<feature type="non-terminal residue" evidence="1">
    <location>
        <position position="456"/>
    </location>
</feature>
<evidence type="ECO:0000313" key="1">
    <source>
        <dbReference type="EMBL" id="VAW60905.1"/>
    </source>
</evidence>
<proteinExistence type="predicted"/>
<dbReference type="Pfam" id="PF18886">
    <property type="entry name" value="DUF5649"/>
    <property type="match status" value="2"/>
</dbReference>